<dbReference type="OrthoDB" id="9815009at2"/>
<evidence type="ECO:0000313" key="5">
    <source>
        <dbReference type="Proteomes" id="UP000290365"/>
    </source>
</evidence>
<keyword evidence="2" id="KW-0804">Transcription</keyword>
<organism evidence="4 5">
    <name type="scientific">Ktedonosporobacter rubrisoli</name>
    <dbReference type="NCBI Taxonomy" id="2509675"/>
    <lineage>
        <taxon>Bacteria</taxon>
        <taxon>Bacillati</taxon>
        <taxon>Chloroflexota</taxon>
        <taxon>Ktedonobacteria</taxon>
        <taxon>Ktedonobacterales</taxon>
        <taxon>Ktedonosporobacteraceae</taxon>
        <taxon>Ktedonosporobacter</taxon>
    </lineage>
</organism>
<protein>
    <submittedName>
        <fullName evidence="4">YafY family transcriptional regulator</fullName>
    </submittedName>
</protein>
<dbReference type="InterPro" id="IPR026881">
    <property type="entry name" value="WYL_dom"/>
</dbReference>
<dbReference type="EMBL" id="CP035758">
    <property type="protein sequence ID" value="QBD83036.1"/>
    <property type="molecule type" value="Genomic_DNA"/>
</dbReference>
<evidence type="ECO:0000256" key="1">
    <source>
        <dbReference type="ARBA" id="ARBA00023015"/>
    </source>
</evidence>
<dbReference type="Proteomes" id="UP000290365">
    <property type="component" value="Chromosome"/>
</dbReference>
<sequence length="338" mass="38319">MQKIERLVAITLLLQARGKMTAKRLADILGVSTRTIYRDIMALSLAHVPISMDYGPGGGYYLPDDYHFESAIFTREEAVSLVLSADMAGNYSLFAGDDGLHRALFKLEATLPEEYRVDVRAARERILIDTSAWYNHSIPTTAYLEIIRSAVLEARRLDILYPCLTDTWSMQWQCVEPYGLVLKGVSRPQMRTGIWYLVAFCHKYQTFQTFRVSYIENLHVLKEHFIPQADFDLQVYWQEARKYLDEQAQKLVLILRIAGAARHELKGSYTVLAEERDGSITVRIDMASLEGAVSYVLALGVDATVISPPQVRSAVATTAQAIAEMYDLTNLDKQRQPR</sequence>
<accession>A0A4P6K639</accession>
<dbReference type="SUPFAM" id="SSF46785">
    <property type="entry name" value="Winged helix' DNA-binding domain"/>
    <property type="match status" value="1"/>
</dbReference>
<dbReference type="KEGG" id="kbs:EPA93_46570"/>
<dbReference type="InterPro" id="IPR013196">
    <property type="entry name" value="HTH_11"/>
</dbReference>
<proteinExistence type="predicted"/>
<dbReference type="PANTHER" id="PTHR34580:SF1">
    <property type="entry name" value="PROTEIN PAFC"/>
    <property type="match status" value="1"/>
</dbReference>
<dbReference type="GO" id="GO:0003700">
    <property type="term" value="F:DNA-binding transcription factor activity"/>
    <property type="evidence" value="ECO:0007669"/>
    <property type="project" value="InterPro"/>
</dbReference>
<dbReference type="Pfam" id="PF13280">
    <property type="entry name" value="WYL"/>
    <property type="match status" value="1"/>
</dbReference>
<dbReference type="PROSITE" id="PS51000">
    <property type="entry name" value="HTH_DEOR_2"/>
    <property type="match status" value="1"/>
</dbReference>
<dbReference type="RefSeq" id="WP_129894104.1">
    <property type="nucleotide sequence ID" value="NZ_CP035758.1"/>
</dbReference>
<evidence type="ECO:0000313" key="4">
    <source>
        <dbReference type="EMBL" id="QBD83036.1"/>
    </source>
</evidence>
<dbReference type="Pfam" id="PF08279">
    <property type="entry name" value="HTH_11"/>
    <property type="match status" value="1"/>
</dbReference>
<dbReference type="PANTHER" id="PTHR34580">
    <property type="match status" value="1"/>
</dbReference>
<dbReference type="PROSITE" id="PS52050">
    <property type="entry name" value="WYL"/>
    <property type="match status" value="1"/>
</dbReference>
<dbReference type="AlphaFoldDB" id="A0A4P6K639"/>
<keyword evidence="5" id="KW-1185">Reference proteome</keyword>
<dbReference type="InterPro" id="IPR036388">
    <property type="entry name" value="WH-like_DNA-bd_sf"/>
</dbReference>
<feature type="domain" description="HTH deoR-type" evidence="3">
    <location>
        <begin position="3"/>
        <end position="61"/>
    </location>
</feature>
<dbReference type="InterPro" id="IPR028349">
    <property type="entry name" value="PafC-like"/>
</dbReference>
<gene>
    <name evidence="4" type="ORF">EPA93_46570</name>
</gene>
<dbReference type="InterPro" id="IPR001034">
    <property type="entry name" value="DeoR_HTH"/>
</dbReference>
<keyword evidence="1" id="KW-0805">Transcription regulation</keyword>
<dbReference type="Gene3D" id="1.10.10.10">
    <property type="entry name" value="Winged helix-like DNA-binding domain superfamily/Winged helix DNA-binding domain"/>
    <property type="match status" value="1"/>
</dbReference>
<dbReference type="InterPro" id="IPR057727">
    <property type="entry name" value="WCX_dom"/>
</dbReference>
<evidence type="ECO:0000256" key="2">
    <source>
        <dbReference type="ARBA" id="ARBA00023163"/>
    </source>
</evidence>
<reference evidence="4 5" key="1">
    <citation type="submission" date="2019-01" db="EMBL/GenBank/DDBJ databases">
        <title>Ktedonosporobacter rubrisoli SCAWS-G2.</title>
        <authorList>
            <person name="Huang Y."/>
            <person name="Yan B."/>
        </authorList>
    </citation>
    <scope>NUCLEOTIDE SEQUENCE [LARGE SCALE GENOMIC DNA]</scope>
    <source>
        <strain evidence="4 5">SCAWS-G2</strain>
    </source>
</reference>
<dbReference type="Pfam" id="PF25583">
    <property type="entry name" value="WCX"/>
    <property type="match status" value="1"/>
</dbReference>
<dbReference type="PIRSF" id="PIRSF016838">
    <property type="entry name" value="PafC"/>
    <property type="match status" value="1"/>
</dbReference>
<dbReference type="InterPro" id="IPR051534">
    <property type="entry name" value="CBASS_pafABC_assoc_protein"/>
</dbReference>
<name>A0A4P6K639_KTERU</name>
<evidence type="ECO:0000259" key="3">
    <source>
        <dbReference type="PROSITE" id="PS51000"/>
    </source>
</evidence>
<dbReference type="InterPro" id="IPR036390">
    <property type="entry name" value="WH_DNA-bd_sf"/>
</dbReference>